<protein>
    <submittedName>
        <fullName evidence="4">Ribonuclease domain-containing protein</fullName>
    </submittedName>
</protein>
<dbReference type="InterPro" id="IPR000026">
    <property type="entry name" value="N1-like"/>
</dbReference>
<dbReference type="Gene3D" id="3.10.450.30">
    <property type="entry name" value="Microbial ribonucleases"/>
    <property type="match status" value="1"/>
</dbReference>
<keyword evidence="2" id="KW-0378">Hydrolase</keyword>
<dbReference type="RefSeq" id="WP_066474387.1">
    <property type="nucleotide sequence ID" value="NZ_BCNT01000004.1"/>
</dbReference>
<evidence type="ECO:0000256" key="1">
    <source>
        <dbReference type="ARBA" id="ARBA00022722"/>
    </source>
</evidence>
<feature type="signal peptide" evidence="3">
    <location>
        <begin position="1"/>
        <end position="25"/>
    </location>
</feature>
<organism evidence="4 5">
    <name type="scientific">Comamonas terrae</name>
    <dbReference type="NCBI Taxonomy" id="673548"/>
    <lineage>
        <taxon>Bacteria</taxon>
        <taxon>Pseudomonadati</taxon>
        <taxon>Pseudomonadota</taxon>
        <taxon>Betaproteobacteria</taxon>
        <taxon>Burkholderiales</taxon>
        <taxon>Comamonadaceae</taxon>
        <taxon>Comamonas</taxon>
    </lineage>
</organism>
<feature type="chain" id="PRO_5047306059" evidence="3">
    <location>
        <begin position="26"/>
        <end position="139"/>
    </location>
</feature>
<keyword evidence="5" id="KW-1185">Reference proteome</keyword>
<sequence length="139" mass="15149">MLKAAAAKAYQTGLALFLGAAFVLAAPAVQARGTPEPTAFSSGLETIALSDLPREGRTTYARILQGGPFSSDKDGTAFGNRERILPRQPRGYYREYTVRTPGSRNRGARRIVCGGQQPQQPDACYYTSDHYSSFKQIVE</sequence>
<name>A0ABW5UJD0_9BURK</name>
<dbReference type="EMBL" id="JBHUMV010000002">
    <property type="protein sequence ID" value="MFD2753646.1"/>
    <property type="molecule type" value="Genomic_DNA"/>
</dbReference>
<dbReference type="Pfam" id="PF00545">
    <property type="entry name" value="Ribonuclease"/>
    <property type="match status" value="1"/>
</dbReference>
<proteinExistence type="predicted"/>
<keyword evidence="1" id="KW-0540">Nuclease</keyword>
<evidence type="ECO:0000313" key="5">
    <source>
        <dbReference type="Proteomes" id="UP001597463"/>
    </source>
</evidence>
<evidence type="ECO:0000256" key="2">
    <source>
        <dbReference type="ARBA" id="ARBA00022801"/>
    </source>
</evidence>
<evidence type="ECO:0000313" key="4">
    <source>
        <dbReference type="EMBL" id="MFD2753646.1"/>
    </source>
</evidence>
<gene>
    <name evidence="4" type="ORF">ACFSW6_06075</name>
</gene>
<dbReference type="InterPro" id="IPR016191">
    <property type="entry name" value="Ribonuclease/ribotoxin"/>
</dbReference>
<keyword evidence="3" id="KW-0732">Signal</keyword>
<reference evidence="5" key="1">
    <citation type="journal article" date="2019" name="Int. J. Syst. Evol. Microbiol.">
        <title>The Global Catalogue of Microorganisms (GCM) 10K type strain sequencing project: providing services to taxonomists for standard genome sequencing and annotation.</title>
        <authorList>
            <consortium name="The Broad Institute Genomics Platform"/>
            <consortium name="The Broad Institute Genome Sequencing Center for Infectious Disease"/>
            <person name="Wu L."/>
            <person name="Ma J."/>
        </authorList>
    </citation>
    <scope>NUCLEOTIDE SEQUENCE [LARGE SCALE GENOMIC DNA]</scope>
    <source>
        <strain evidence="5">TISTR 1906</strain>
    </source>
</reference>
<comment type="caution">
    <text evidence="4">The sequence shown here is derived from an EMBL/GenBank/DDBJ whole genome shotgun (WGS) entry which is preliminary data.</text>
</comment>
<evidence type="ECO:0000256" key="3">
    <source>
        <dbReference type="SAM" id="SignalP"/>
    </source>
</evidence>
<dbReference type="Proteomes" id="UP001597463">
    <property type="component" value="Unassembled WGS sequence"/>
</dbReference>
<dbReference type="SUPFAM" id="SSF53933">
    <property type="entry name" value="Microbial ribonucleases"/>
    <property type="match status" value="1"/>
</dbReference>
<accession>A0ABW5UJD0</accession>